<name>A0A1V4GVZ9_MORLA</name>
<organism evidence="1 2">
    <name type="scientific">Moraxella lacunata</name>
    <dbReference type="NCBI Taxonomy" id="477"/>
    <lineage>
        <taxon>Bacteria</taxon>
        <taxon>Pseudomonadati</taxon>
        <taxon>Pseudomonadota</taxon>
        <taxon>Gammaproteobacteria</taxon>
        <taxon>Moraxellales</taxon>
        <taxon>Moraxellaceae</taxon>
        <taxon>Moraxella</taxon>
    </lineage>
</organism>
<evidence type="ECO:0000313" key="2">
    <source>
        <dbReference type="Proteomes" id="UP000191025"/>
    </source>
</evidence>
<proteinExistence type="predicted"/>
<dbReference type="EMBL" id="MXAN01000049">
    <property type="protein sequence ID" value="OPH36501.1"/>
    <property type="molecule type" value="Genomic_DNA"/>
</dbReference>
<dbReference type="AlphaFoldDB" id="A0A1V4GVZ9"/>
<comment type="caution">
    <text evidence="1">The sequence shown here is derived from an EMBL/GenBank/DDBJ whole genome shotgun (WGS) entry which is preliminary data.</text>
</comment>
<reference evidence="2" key="1">
    <citation type="submission" date="2017-03" db="EMBL/GenBank/DDBJ databases">
        <title>Draft genome sequence of Moraxella equi CCUG 4950T type strain.</title>
        <authorList>
            <person name="Salva-Serra F."/>
            <person name="Engstrom-Jakobsson H."/>
            <person name="Thorell K."/>
            <person name="Jaen-Luchoro D."/>
            <person name="Gonzales-Siles L."/>
            <person name="Karlsson R."/>
            <person name="Yazdan S."/>
            <person name="Boulund F."/>
            <person name="Johnning A."/>
            <person name="Engstrand L."/>
            <person name="Kristiansson E."/>
            <person name="Moore E."/>
        </authorList>
    </citation>
    <scope>NUCLEOTIDE SEQUENCE [LARGE SCALE GENOMIC DNA]</scope>
    <source>
        <strain evidence="2">CCUG 4441</strain>
    </source>
</reference>
<sequence length="89" mass="9989">MITIATPKALLDEAGNDINKCLSLIYMMMEYYDDENDSEITTRLAIIADMQESLGDKLRKCGAYLSEIDGKKPCTNRQKTDLARLPEVA</sequence>
<gene>
    <name evidence="1" type="ORF">B5J94_07155</name>
</gene>
<accession>A0A1V4GVZ9</accession>
<evidence type="ECO:0000313" key="1">
    <source>
        <dbReference type="EMBL" id="OPH36501.1"/>
    </source>
</evidence>
<dbReference type="RefSeq" id="WP_062498523.1">
    <property type="nucleotide sequence ID" value="NZ_MXAN01000049.1"/>
</dbReference>
<dbReference type="Proteomes" id="UP000191025">
    <property type="component" value="Unassembled WGS sequence"/>
</dbReference>
<protein>
    <submittedName>
        <fullName evidence="1">Uncharacterized protein</fullName>
    </submittedName>
</protein>